<gene>
    <name evidence="2" type="ORF">NADFUDRAFT_45768</name>
</gene>
<accession>A0A1E3PN37</accession>
<dbReference type="AlphaFoldDB" id="A0A1E3PN37"/>
<name>A0A1E3PN37_9ASCO</name>
<feature type="region of interest" description="Disordered" evidence="1">
    <location>
        <begin position="1"/>
        <end position="71"/>
    </location>
</feature>
<sequence length="414" mass="44639">MNSPFVSPMDRNDASLPSKPKTLSNTLKRSTSSVLTRAKSITKQFGFKRKLPQWGSPDHNGLPSDASSPAIVTSKTYEPTVKRVENNSNLDLSGHLGTLGLDSPNLDHSQLAQNTYSISQPSTFVQHSRETVTGSSSPSFSLSQTKTHQKSGIYSPATSFTSLNNDSANSKPLKHHNLYINVEKSQSGFSLQERPSPVVPTISPYPTPKITPTAQFTPVLSSSLSMPQITAVFPSPSIPVQSPARAASLRQKGRSSASTLTPPVKPTSSTVESSSRAGHGYFNSKGDVGLNIMMNSPDNSYGYDTYTRLPVFPLPMPSPSPSPSPSRYSFTREEPFNNPHTLKIAPVQPLSINNNKSVDRPQLPPRAISRPSVHNNWSAEAVKPGLPLSPPIPNLTSTISPPSKKNGQHSIKSL</sequence>
<dbReference type="Proteomes" id="UP000095009">
    <property type="component" value="Unassembled WGS sequence"/>
</dbReference>
<feature type="region of interest" description="Disordered" evidence="1">
    <location>
        <begin position="236"/>
        <end position="279"/>
    </location>
</feature>
<evidence type="ECO:0000313" key="3">
    <source>
        <dbReference type="Proteomes" id="UP000095009"/>
    </source>
</evidence>
<dbReference type="EMBL" id="KV454408">
    <property type="protein sequence ID" value="ODQ66247.1"/>
    <property type="molecule type" value="Genomic_DNA"/>
</dbReference>
<feature type="region of interest" description="Disordered" evidence="1">
    <location>
        <begin position="127"/>
        <end position="153"/>
    </location>
</feature>
<feature type="non-terminal residue" evidence="2">
    <location>
        <position position="414"/>
    </location>
</feature>
<feature type="compositionally biased region" description="Polar residues" evidence="1">
    <location>
        <begin position="254"/>
        <end position="276"/>
    </location>
</feature>
<evidence type="ECO:0000313" key="2">
    <source>
        <dbReference type="EMBL" id="ODQ66247.1"/>
    </source>
</evidence>
<organism evidence="2 3">
    <name type="scientific">Nadsonia fulvescens var. elongata DSM 6958</name>
    <dbReference type="NCBI Taxonomy" id="857566"/>
    <lineage>
        <taxon>Eukaryota</taxon>
        <taxon>Fungi</taxon>
        <taxon>Dikarya</taxon>
        <taxon>Ascomycota</taxon>
        <taxon>Saccharomycotina</taxon>
        <taxon>Dipodascomycetes</taxon>
        <taxon>Dipodascales</taxon>
        <taxon>Dipodascales incertae sedis</taxon>
        <taxon>Nadsonia</taxon>
    </lineage>
</organism>
<feature type="compositionally biased region" description="Polar residues" evidence="1">
    <location>
        <begin position="394"/>
        <end position="414"/>
    </location>
</feature>
<protein>
    <submittedName>
        <fullName evidence="2">Uncharacterized protein</fullName>
    </submittedName>
</protein>
<feature type="compositionally biased region" description="Polar residues" evidence="1">
    <location>
        <begin position="21"/>
        <end position="43"/>
    </location>
</feature>
<feature type="region of interest" description="Disordered" evidence="1">
    <location>
        <begin position="352"/>
        <end position="414"/>
    </location>
</feature>
<evidence type="ECO:0000256" key="1">
    <source>
        <dbReference type="SAM" id="MobiDB-lite"/>
    </source>
</evidence>
<keyword evidence="3" id="KW-1185">Reference proteome</keyword>
<proteinExistence type="predicted"/>
<reference evidence="2 3" key="1">
    <citation type="journal article" date="2016" name="Proc. Natl. Acad. Sci. U.S.A.">
        <title>Comparative genomics of biotechnologically important yeasts.</title>
        <authorList>
            <person name="Riley R."/>
            <person name="Haridas S."/>
            <person name="Wolfe K.H."/>
            <person name="Lopes M.R."/>
            <person name="Hittinger C.T."/>
            <person name="Goeker M."/>
            <person name="Salamov A.A."/>
            <person name="Wisecaver J.H."/>
            <person name="Long T.M."/>
            <person name="Calvey C.H."/>
            <person name="Aerts A.L."/>
            <person name="Barry K.W."/>
            <person name="Choi C."/>
            <person name="Clum A."/>
            <person name="Coughlan A.Y."/>
            <person name="Deshpande S."/>
            <person name="Douglass A.P."/>
            <person name="Hanson S.J."/>
            <person name="Klenk H.-P."/>
            <person name="LaButti K.M."/>
            <person name="Lapidus A."/>
            <person name="Lindquist E.A."/>
            <person name="Lipzen A.M."/>
            <person name="Meier-Kolthoff J.P."/>
            <person name="Ohm R.A."/>
            <person name="Otillar R.P."/>
            <person name="Pangilinan J.L."/>
            <person name="Peng Y."/>
            <person name="Rokas A."/>
            <person name="Rosa C.A."/>
            <person name="Scheuner C."/>
            <person name="Sibirny A.A."/>
            <person name="Slot J.C."/>
            <person name="Stielow J.B."/>
            <person name="Sun H."/>
            <person name="Kurtzman C.P."/>
            <person name="Blackwell M."/>
            <person name="Grigoriev I.V."/>
            <person name="Jeffries T.W."/>
        </authorList>
    </citation>
    <scope>NUCLEOTIDE SEQUENCE [LARGE SCALE GENOMIC DNA]</scope>
    <source>
        <strain evidence="2 3">DSM 6958</strain>
    </source>
</reference>